<feature type="transmembrane region" description="Helical" evidence="6">
    <location>
        <begin position="320"/>
        <end position="339"/>
    </location>
</feature>
<dbReference type="Proteomes" id="UP000799776">
    <property type="component" value="Unassembled WGS sequence"/>
</dbReference>
<dbReference type="OrthoDB" id="40134at2759"/>
<comment type="similarity">
    <text evidence="2">Belongs to the amino acid/polyamine transporter 2 family.</text>
</comment>
<proteinExistence type="inferred from homology"/>
<evidence type="ECO:0000259" key="7">
    <source>
        <dbReference type="Pfam" id="PF01490"/>
    </source>
</evidence>
<sequence>MNEKKVHTTHPEDASGDANFANDKASIYAGQVHADSEDLPSLKVEQNEPEDVFGNEDGAEVKYKTMAWWQAGMVMIAENISLGILSLPAVAASIGLVPGIIVLILLGLLATYSGYVYWQFKMKFPFVNNLADAGQVMFGPIGKEIFGAAFIIFCVFCMASHLLTWTIAMNTITGHATCTLVWGVIGVVVFFLLTIPRTLKNVSYLSIASFISIGSAVILTMIALGISPAKGAHIEATLDPSFSNAFLSTTNIVFAYACHVAFLSFISELREPRDFPKSLILLQSIDITLYLIVMVVVYRYAGADVSSPALGSTGHIVRKIAYGIALPTILIAGVIFAHISCKYVYIRMFQGTKYLSSRGLVATGTWLGLGFLFWVIAFIIASSIPNFNDLLGFVSSLFASWFSFGLAGYMWLWMNWGRWTKGWKKWVLCLLNILLVVVGAAICGLGLYASGKSMAENSSGASWSCADNS</sequence>
<dbReference type="EMBL" id="ML978711">
    <property type="protein sequence ID" value="KAF2091649.1"/>
    <property type="molecule type" value="Genomic_DNA"/>
</dbReference>
<dbReference type="InterPro" id="IPR013057">
    <property type="entry name" value="AA_transpt_TM"/>
</dbReference>
<keyword evidence="5 6" id="KW-0472">Membrane</keyword>
<organism evidence="8 9">
    <name type="scientific">Saccharata proteae CBS 121410</name>
    <dbReference type="NCBI Taxonomy" id="1314787"/>
    <lineage>
        <taxon>Eukaryota</taxon>
        <taxon>Fungi</taxon>
        <taxon>Dikarya</taxon>
        <taxon>Ascomycota</taxon>
        <taxon>Pezizomycotina</taxon>
        <taxon>Dothideomycetes</taxon>
        <taxon>Dothideomycetes incertae sedis</taxon>
        <taxon>Botryosphaeriales</taxon>
        <taxon>Saccharataceae</taxon>
        <taxon>Saccharata</taxon>
    </lineage>
</organism>
<dbReference type="PANTHER" id="PTHR22950">
    <property type="entry name" value="AMINO ACID TRANSPORTER"/>
    <property type="match status" value="1"/>
</dbReference>
<dbReference type="AlphaFoldDB" id="A0A9P4I198"/>
<feature type="transmembrane region" description="Helical" evidence="6">
    <location>
        <begin position="174"/>
        <end position="195"/>
    </location>
</feature>
<dbReference type="Pfam" id="PF01490">
    <property type="entry name" value="Aa_trans"/>
    <property type="match status" value="1"/>
</dbReference>
<feature type="transmembrane region" description="Helical" evidence="6">
    <location>
        <begin position="145"/>
        <end position="168"/>
    </location>
</feature>
<evidence type="ECO:0000313" key="8">
    <source>
        <dbReference type="EMBL" id="KAF2091649.1"/>
    </source>
</evidence>
<feature type="transmembrane region" description="Helical" evidence="6">
    <location>
        <begin position="71"/>
        <end position="90"/>
    </location>
</feature>
<dbReference type="PANTHER" id="PTHR22950:SF479">
    <property type="entry name" value="AMINO ACID TRANSPORTER (EUROFUNG)-RELATED"/>
    <property type="match status" value="1"/>
</dbReference>
<feature type="transmembrane region" description="Helical" evidence="6">
    <location>
        <begin position="279"/>
        <end position="300"/>
    </location>
</feature>
<feature type="domain" description="Amino acid transporter transmembrane" evidence="7">
    <location>
        <begin position="65"/>
        <end position="449"/>
    </location>
</feature>
<name>A0A9P4I198_9PEZI</name>
<dbReference type="Gene3D" id="1.20.1740.10">
    <property type="entry name" value="Amino acid/polyamine transporter I"/>
    <property type="match status" value="1"/>
</dbReference>
<evidence type="ECO:0000256" key="4">
    <source>
        <dbReference type="ARBA" id="ARBA00022989"/>
    </source>
</evidence>
<evidence type="ECO:0000256" key="1">
    <source>
        <dbReference type="ARBA" id="ARBA00004141"/>
    </source>
</evidence>
<comment type="caution">
    <text evidence="8">The sequence shown here is derived from an EMBL/GenBank/DDBJ whole genome shotgun (WGS) entry which is preliminary data.</text>
</comment>
<gene>
    <name evidence="8" type="ORF">K490DRAFT_32850</name>
</gene>
<dbReference type="FunFam" id="1.20.1740.10:FF:000039">
    <property type="entry name" value="Neutral amino acid transporter (Eurofung)"/>
    <property type="match status" value="1"/>
</dbReference>
<feature type="transmembrane region" description="Helical" evidence="6">
    <location>
        <begin position="246"/>
        <end position="267"/>
    </location>
</feature>
<evidence type="ECO:0000256" key="3">
    <source>
        <dbReference type="ARBA" id="ARBA00022692"/>
    </source>
</evidence>
<protein>
    <recommendedName>
        <fullName evidence="7">Amino acid transporter transmembrane domain-containing protein</fullName>
    </recommendedName>
</protein>
<feature type="transmembrane region" description="Helical" evidence="6">
    <location>
        <begin position="96"/>
        <end position="118"/>
    </location>
</feature>
<dbReference type="GO" id="GO:0015179">
    <property type="term" value="F:L-amino acid transmembrane transporter activity"/>
    <property type="evidence" value="ECO:0007669"/>
    <property type="project" value="TreeGrafter"/>
</dbReference>
<reference evidence="8" key="1">
    <citation type="journal article" date="2020" name="Stud. Mycol.">
        <title>101 Dothideomycetes genomes: a test case for predicting lifestyles and emergence of pathogens.</title>
        <authorList>
            <person name="Haridas S."/>
            <person name="Albert R."/>
            <person name="Binder M."/>
            <person name="Bloem J."/>
            <person name="Labutti K."/>
            <person name="Salamov A."/>
            <person name="Andreopoulos B."/>
            <person name="Baker S."/>
            <person name="Barry K."/>
            <person name="Bills G."/>
            <person name="Bluhm B."/>
            <person name="Cannon C."/>
            <person name="Castanera R."/>
            <person name="Culley D."/>
            <person name="Daum C."/>
            <person name="Ezra D."/>
            <person name="Gonzalez J."/>
            <person name="Henrissat B."/>
            <person name="Kuo A."/>
            <person name="Liang C."/>
            <person name="Lipzen A."/>
            <person name="Lutzoni F."/>
            <person name="Magnuson J."/>
            <person name="Mondo S."/>
            <person name="Nolan M."/>
            <person name="Ohm R."/>
            <person name="Pangilinan J."/>
            <person name="Park H.-J."/>
            <person name="Ramirez L."/>
            <person name="Alfaro M."/>
            <person name="Sun H."/>
            <person name="Tritt A."/>
            <person name="Yoshinaga Y."/>
            <person name="Zwiers L.-H."/>
            <person name="Turgeon B."/>
            <person name="Goodwin S."/>
            <person name="Spatafora J."/>
            <person name="Crous P."/>
            <person name="Grigoriev I."/>
        </authorList>
    </citation>
    <scope>NUCLEOTIDE SEQUENCE</scope>
    <source>
        <strain evidence="8">CBS 121410</strain>
    </source>
</reference>
<evidence type="ECO:0000313" key="9">
    <source>
        <dbReference type="Proteomes" id="UP000799776"/>
    </source>
</evidence>
<feature type="transmembrane region" description="Helical" evidence="6">
    <location>
        <begin position="202"/>
        <end position="226"/>
    </location>
</feature>
<feature type="transmembrane region" description="Helical" evidence="6">
    <location>
        <begin position="426"/>
        <end position="449"/>
    </location>
</feature>
<comment type="subcellular location">
    <subcellularLocation>
        <location evidence="1">Membrane</location>
        <topology evidence="1">Multi-pass membrane protein</topology>
    </subcellularLocation>
</comment>
<feature type="transmembrane region" description="Helical" evidence="6">
    <location>
        <begin position="360"/>
        <end position="384"/>
    </location>
</feature>
<accession>A0A9P4I198</accession>
<feature type="transmembrane region" description="Helical" evidence="6">
    <location>
        <begin position="390"/>
        <end position="414"/>
    </location>
</feature>
<keyword evidence="3 6" id="KW-0812">Transmembrane</keyword>
<evidence type="ECO:0000256" key="5">
    <source>
        <dbReference type="ARBA" id="ARBA00023136"/>
    </source>
</evidence>
<dbReference type="GO" id="GO:0016020">
    <property type="term" value="C:membrane"/>
    <property type="evidence" value="ECO:0007669"/>
    <property type="project" value="UniProtKB-SubCell"/>
</dbReference>
<keyword evidence="4 6" id="KW-1133">Transmembrane helix</keyword>
<evidence type="ECO:0000256" key="2">
    <source>
        <dbReference type="ARBA" id="ARBA00008066"/>
    </source>
</evidence>
<evidence type="ECO:0000256" key="6">
    <source>
        <dbReference type="SAM" id="Phobius"/>
    </source>
</evidence>
<keyword evidence="9" id="KW-1185">Reference proteome</keyword>